<dbReference type="AlphaFoldDB" id="A0A4Z1NRI9"/>
<gene>
    <name evidence="2" type="ORF">E6O75_ATG05853</name>
</gene>
<sequence>MGATRSGDEMGATRSGDEMGATRSDDERSATRSNVDQAISSPSVDQAISSPSMDKAISSPSVDKTISSMTQAEESKPAPSKAENQNRMLTADSRSSSNRKEIRPSTRHLLNAVLLSTRWMALKRESWFESHPLTAVWREMRNDEFQGAALAVA</sequence>
<evidence type="ECO:0000256" key="1">
    <source>
        <dbReference type="SAM" id="MobiDB-lite"/>
    </source>
</evidence>
<proteinExistence type="predicted"/>
<dbReference type="EMBL" id="SNSC02000013">
    <property type="protein sequence ID" value="TID18732.1"/>
    <property type="molecule type" value="Genomic_DNA"/>
</dbReference>
<evidence type="ECO:0000313" key="2">
    <source>
        <dbReference type="EMBL" id="TID18732.1"/>
    </source>
</evidence>
<protein>
    <submittedName>
        <fullName evidence="2">Uncharacterized protein</fullName>
    </submittedName>
</protein>
<feature type="compositionally biased region" description="Polar residues" evidence="1">
    <location>
        <begin position="31"/>
        <end position="72"/>
    </location>
</feature>
<reference evidence="2 3" key="1">
    <citation type="submission" date="2019-04" db="EMBL/GenBank/DDBJ databases">
        <title>High contiguity whole genome sequence and gene annotation resource for two Venturia nashicola isolates.</title>
        <authorList>
            <person name="Prokchorchik M."/>
            <person name="Won K."/>
            <person name="Lee Y."/>
            <person name="Choi E.D."/>
            <person name="Segonzac C."/>
            <person name="Sohn K.H."/>
        </authorList>
    </citation>
    <scope>NUCLEOTIDE SEQUENCE [LARGE SCALE GENOMIC DNA]</scope>
    <source>
        <strain evidence="2 3">PRI2</strain>
    </source>
</reference>
<comment type="caution">
    <text evidence="2">The sequence shown here is derived from an EMBL/GenBank/DDBJ whole genome shotgun (WGS) entry which is preliminary data.</text>
</comment>
<feature type="compositionally biased region" description="Polar residues" evidence="1">
    <location>
        <begin position="82"/>
        <end position="96"/>
    </location>
</feature>
<dbReference type="Proteomes" id="UP000298493">
    <property type="component" value="Unassembled WGS sequence"/>
</dbReference>
<name>A0A4Z1NRI9_9PEZI</name>
<feature type="region of interest" description="Disordered" evidence="1">
    <location>
        <begin position="1"/>
        <end position="104"/>
    </location>
</feature>
<accession>A0A4Z1NRI9</accession>
<keyword evidence="3" id="KW-1185">Reference proteome</keyword>
<evidence type="ECO:0000313" key="3">
    <source>
        <dbReference type="Proteomes" id="UP000298493"/>
    </source>
</evidence>
<organism evidence="2 3">
    <name type="scientific">Venturia nashicola</name>
    <dbReference type="NCBI Taxonomy" id="86259"/>
    <lineage>
        <taxon>Eukaryota</taxon>
        <taxon>Fungi</taxon>
        <taxon>Dikarya</taxon>
        <taxon>Ascomycota</taxon>
        <taxon>Pezizomycotina</taxon>
        <taxon>Dothideomycetes</taxon>
        <taxon>Pleosporomycetidae</taxon>
        <taxon>Venturiales</taxon>
        <taxon>Venturiaceae</taxon>
        <taxon>Venturia</taxon>
    </lineage>
</organism>